<sequence length="115" mass="13133">MANNKPDNPDKFPALGRALLWVEKPGGVEKIVYTLYAVCAGLFVADFLYHKHSYLAIEDFPGFYALYGFFMCAALVICAKGMRLFLKRDETYYAPRDVESEPYPEDQLDKVDYDA</sequence>
<evidence type="ECO:0000313" key="3">
    <source>
        <dbReference type="Proteomes" id="UP001227126"/>
    </source>
</evidence>
<accession>A0ABT7FID7</accession>
<organism evidence="2 3">
    <name type="scientific">Sedimentitalea xiamensis</name>
    <dbReference type="NCBI Taxonomy" id="3050037"/>
    <lineage>
        <taxon>Bacteria</taxon>
        <taxon>Pseudomonadati</taxon>
        <taxon>Pseudomonadota</taxon>
        <taxon>Alphaproteobacteria</taxon>
        <taxon>Rhodobacterales</taxon>
        <taxon>Paracoccaceae</taxon>
        <taxon>Sedimentitalea</taxon>
    </lineage>
</organism>
<dbReference type="RefSeq" id="WP_284486823.1">
    <property type="nucleotide sequence ID" value="NZ_JASNJE010000026.1"/>
</dbReference>
<keyword evidence="1" id="KW-0812">Transmembrane</keyword>
<feature type="transmembrane region" description="Helical" evidence="1">
    <location>
        <begin position="61"/>
        <end position="79"/>
    </location>
</feature>
<gene>
    <name evidence="2" type="ORF">QO034_17545</name>
</gene>
<evidence type="ECO:0000256" key="1">
    <source>
        <dbReference type="SAM" id="Phobius"/>
    </source>
</evidence>
<reference evidence="2 3" key="1">
    <citation type="submission" date="2023-05" db="EMBL/GenBank/DDBJ databases">
        <title>Sedimentitalea sp. nov. JM2-8.</title>
        <authorList>
            <person name="Huang J."/>
        </authorList>
    </citation>
    <scope>NUCLEOTIDE SEQUENCE [LARGE SCALE GENOMIC DNA]</scope>
    <source>
        <strain evidence="2 3">JM2-8</strain>
    </source>
</reference>
<keyword evidence="1" id="KW-1133">Transmembrane helix</keyword>
<dbReference type="Proteomes" id="UP001227126">
    <property type="component" value="Unassembled WGS sequence"/>
</dbReference>
<keyword evidence="1" id="KW-0472">Membrane</keyword>
<proteinExistence type="predicted"/>
<name>A0ABT7FID7_9RHOB</name>
<evidence type="ECO:0000313" key="2">
    <source>
        <dbReference type="EMBL" id="MDK3074896.1"/>
    </source>
</evidence>
<feature type="transmembrane region" description="Helical" evidence="1">
    <location>
        <begin position="31"/>
        <end position="49"/>
    </location>
</feature>
<keyword evidence="3" id="KW-1185">Reference proteome</keyword>
<dbReference type="EMBL" id="JASNJE010000026">
    <property type="protein sequence ID" value="MDK3074896.1"/>
    <property type="molecule type" value="Genomic_DNA"/>
</dbReference>
<protein>
    <submittedName>
        <fullName evidence="2">Uncharacterized protein</fullName>
    </submittedName>
</protein>
<comment type="caution">
    <text evidence="2">The sequence shown here is derived from an EMBL/GenBank/DDBJ whole genome shotgun (WGS) entry which is preliminary data.</text>
</comment>